<dbReference type="InterPro" id="IPR051165">
    <property type="entry name" value="Multifunctional_ANK_Repeat"/>
</dbReference>
<keyword evidence="2 3" id="KW-0040">ANK repeat</keyword>
<feature type="repeat" description="ANK" evidence="3">
    <location>
        <begin position="172"/>
        <end position="204"/>
    </location>
</feature>
<dbReference type="OrthoDB" id="341259at2759"/>
<evidence type="ECO:0000313" key="5">
    <source>
        <dbReference type="Proteomes" id="UP000193920"/>
    </source>
</evidence>
<name>A0A1Y2DHM8_9FUNG</name>
<dbReference type="Gene3D" id="1.25.40.20">
    <property type="entry name" value="Ankyrin repeat-containing domain"/>
    <property type="match status" value="1"/>
</dbReference>
<evidence type="ECO:0000256" key="1">
    <source>
        <dbReference type="ARBA" id="ARBA00022737"/>
    </source>
</evidence>
<dbReference type="PROSITE" id="PS50088">
    <property type="entry name" value="ANK_REPEAT"/>
    <property type="match status" value="3"/>
</dbReference>
<sequence length="406" mass="46944">MLIEPLLNYSFEQDPQVENSTINIGLLKTLNPSYINLIINIIIKIDHLSLIKYLLENEELKSHIDINAKDRNGECPLLTAYHSDNMILFKYILDYGANSQIITKEGKPLLSLAIKNKNYKAIKYLLQQNILFNGENDGNAYPLFIQMILQNKVEIMKQLVERGADVNYVDSSRNSPLIYAIQEKLIPIAEYLMVQGAEVNFINDYGYTPLAFAIRKGYLPMVKILVEHGADINFQIEGKNESKIQTLFMLSVSQGEVAISKYLIDCGVEIHFNQIQPFYEFMKAINNNGKKEIFEYIAHKRINEFTSVLISEIISWHRLDLIKILIENHLEVNLRDEQGNIPLTYAVIYNERIIVNYLIEHGANIFNVDCNGKTIYELCRECYDLNNNNSISIHNKIKRLIEFHKF</sequence>
<dbReference type="Proteomes" id="UP000193920">
    <property type="component" value="Unassembled WGS sequence"/>
</dbReference>
<dbReference type="EMBL" id="MCOG01000067">
    <property type="protein sequence ID" value="ORY58275.1"/>
    <property type="molecule type" value="Genomic_DNA"/>
</dbReference>
<reference evidence="4 5" key="1">
    <citation type="submission" date="2016-08" db="EMBL/GenBank/DDBJ databases">
        <title>A Parts List for Fungal Cellulosomes Revealed by Comparative Genomics.</title>
        <authorList>
            <consortium name="DOE Joint Genome Institute"/>
            <person name="Haitjema C.H."/>
            <person name="Gilmore S.P."/>
            <person name="Henske J.K."/>
            <person name="Solomon K.V."/>
            <person name="De Groot R."/>
            <person name="Kuo A."/>
            <person name="Mondo S.J."/>
            <person name="Salamov A.A."/>
            <person name="Labutti K."/>
            <person name="Zhao Z."/>
            <person name="Chiniquy J."/>
            <person name="Barry K."/>
            <person name="Brewer H.M."/>
            <person name="Purvine S.O."/>
            <person name="Wright A.T."/>
            <person name="Boxma B."/>
            <person name="Van Alen T."/>
            <person name="Hackstein J.H."/>
            <person name="Baker S.E."/>
            <person name="Grigoriev I.V."/>
            <person name="O'Malley M.A."/>
        </authorList>
    </citation>
    <scope>NUCLEOTIDE SEQUENCE [LARGE SCALE GENOMIC DNA]</scope>
    <source>
        <strain evidence="4 5">G1</strain>
    </source>
</reference>
<organism evidence="4 5">
    <name type="scientific">Neocallimastix californiae</name>
    <dbReference type="NCBI Taxonomy" id="1754190"/>
    <lineage>
        <taxon>Eukaryota</taxon>
        <taxon>Fungi</taxon>
        <taxon>Fungi incertae sedis</taxon>
        <taxon>Chytridiomycota</taxon>
        <taxon>Chytridiomycota incertae sedis</taxon>
        <taxon>Neocallimastigomycetes</taxon>
        <taxon>Neocallimastigales</taxon>
        <taxon>Neocallimastigaceae</taxon>
        <taxon>Neocallimastix</taxon>
    </lineage>
</organism>
<dbReference type="PANTHER" id="PTHR24123:SF33">
    <property type="entry name" value="PROTEIN HOS4"/>
    <property type="match status" value="1"/>
</dbReference>
<proteinExistence type="predicted"/>
<keyword evidence="5" id="KW-1185">Reference proteome</keyword>
<evidence type="ECO:0000256" key="2">
    <source>
        <dbReference type="ARBA" id="ARBA00023043"/>
    </source>
</evidence>
<comment type="caution">
    <text evidence="4">The sequence shown here is derived from an EMBL/GenBank/DDBJ whole genome shotgun (WGS) entry which is preliminary data.</text>
</comment>
<feature type="repeat" description="ANK" evidence="3">
    <location>
        <begin position="338"/>
        <end position="370"/>
    </location>
</feature>
<protein>
    <submittedName>
        <fullName evidence="4">Ankyrin</fullName>
    </submittedName>
</protein>
<accession>A0A1Y2DHM8</accession>
<dbReference type="SMART" id="SM00248">
    <property type="entry name" value="ANK"/>
    <property type="match status" value="7"/>
</dbReference>
<dbReference type="InterPro" id="IPR002110">
    <property type="entry name" value="Ankyrin_rpt"/>
</dbReference>
<dbReference type="PANTHER" id="PTHR24123">
    <property type="entry name" value="ANKYRIN REPEAT-CONTAINING"/>
    <property type="match status" value="1"/>
</dbReference>
<dbReference type="Pfam" id="PF12796">
    <property type="entry name" value="Ank_2"/>
    <property type="match status" value="3"/>
</dbReference>
<dbReference type="SUPFAM" id="SSF48403">
    <property type="entry name" value="Ankyrin repeat"/>
    <property type="match status" value="1"/>
</dbReference>
<dbReference type="AlphaFoldDB" id="A0A1Y2DHM8"/>
<dbReference type="InterPro" id="IPR036770">
    <property type="entry name" value="Ankyrin_rpt-contain_sf"/>
</dbReference>
<evidence type="ECO:0000256" key="3">
    <source>
        <dbReference type="PROSITE-ProRule" id="PRU00023"/>
    </source>
</evidence>
<dbReference type="PROSITE" id="PS50297">
    <property type="entry name" value="ANK_REP_REGION"/>
    <property type="match status" value="2"/>
</dbReference>
<keyword evidence="1" id="KW-0677">Repeat</keyword>
<gene>
    <name evidence="4" type="ORF">LY90DRAFT_454663</name>
</gene>
<evidence type="ECO:0000313" key="4">
    <source>
        <dbReference type="EMBL" id="ORY58275.1"/>
    </source>
</evidence>
<dbReference type="STRING" id="1754190.A0A1Y2DHM8"/>
<feature type="repeat" description="ANK" evidence="3">
    <location>
        <begin position="205"/>
        <end position="237"/>
    </location>
</feature>